<dbReference type="GO" id="GO:0016746">
    <property type="term" value="F:acyltransferase activity"/>
    <property type="evidence" value="ECO:0007669"/>
    <property type="project" value="UniProtKB-KW"/>
</dbReference>
<keyword evidence="4" id="KW-0808">Transferase</keyword>
<keyword evidence="2" id="KW-0812">Transmembrane</keyword>
<organism evidence="4 5">
    <name type="scientific">Actinomadura fulvescens</name>
    <dbReference type="NCBI Taxonomy" id="46160"/>
    <lineage>
        <taxon>Bacteria</taxon>
        <taxon>Bacillati</taxon>
        <taxon>Actinomycetota</taxon>
        <taxon>Actinomycetes</taxon>
        <taxon>Streptosporangiales</taxon>
        <taxon>Thermomonosporaceae</taxon>
        <taxon>Actinomadura</taxon>
    </lineage>
</organism>
<reference evidence="5" key="1">
    <citation type="journal article" date="2019" name="Int. J. Syst. Evol. Microbiol.">
        <title>The Global Catalogue of Microorganisms (GCM) 10K type strain sequencing project: providing services to taxonomists for standard genome sequencing and annotation.</title>
        <authorList>
            <consortium name="The Broad Institute Genomics Platform"/>
            <consortium name="The Broad Institute Genome Sequencing Center for Infectious Disease"/>
            <person name="Wu L."/>
            <person name="Ma J."/>
        </authorList>
    </citation>
    <scope>NUCLEOTIDE SEQUENCE [LARGE SCALE GENOMIC DNA]</scope>
    <source>
        <strain evidence="5">JCM 6833</strain>
    </source>
</reference>
<dbReference type="Pfam" id="PF01757">
    <property type="entry name" value="Acyl_transf_3"/>
    <property type="match status" value="1"/>
</dbReference>
<dbReference type="PANTHER" id="PTHR23028">
    <property type="entry name" value="ACETYLTRANSFERASE"/>
    <property type="match status" value="1"/>
</dbReference>
<feature type="compositionally biased region" description="Polar residues" evidence="1">
    <location>
        <begin position="409"/>
        <end position="419"/>
    </location>
</feature>
<keyword evidence="2" id="KW-0472">Membrane</keyword>
<dbReference type="EMBL" id="BAAATD010000003">
    <property type="protein sequence ID" value="GAA2592142.1"/>
    <property type="molecule type" value="Genomic_DNA"/>
</dbReference>
<comment type="caution">
    <text evidence="4">The sequence shown here is derived from an EMBL/GenBank/DDBJ whole genome shotgun (WGS) entry which is preliminary data.</text>
</comment>
<feature type="transmembrane region" description="Helical" evidence="2">
    <location>
        <begin position="56"/>
        <end position="81"/>
    </location>
</feature>
<dbReference type="InterPro" id="IPR002656">
    <property type="entry name" value="Acyl_transf_3_dom"/>
</dbReference>
<accession>A0ABP6C0E9</accession>
<dbReference type="InterPro" id="IPR050879">
    <property type="entry name" value="Acyltransferase_3"/>
</dbReference>
<keyword evidence="2" id="KW-1133">Transmembrane helix</keyword>
<evidence type="ECO:0000313" key="4">
    <source>
        <dbReference type="EMBL" id="GAA2592142.1"/>
    </source>
</evidence>
<evidence type="ECO:0000259" key="3">
    <source>
        <dbReference type="Pfam" id="PF01757"/>
    </source>
</evidence>
<feature type="transmembrane region" description="Helical" evidence="2">
    <location>
        <begin position="278"/>
        <end position="297"/>
    </location>
</feature>
<feature type="transmembrane region" description="Helical" evidence="2">
    <location>
        <begin position="309"/>
        <end position="333"/>
    </location>
</feature>
<feature type="region of interest" description="Disordered" evidence="1">
    <location>
        <begin position="356"/>
        <end position="419"/>
    </location>
</feature>
<keyword evidence="5" id="KW-1185">Reference proteome</keyword>
<evidence type="ECO:0000313" key="5">
    <source>
        <dbReference type="Proteomes" id="UP001501509"/>
    </source>
</evidence>
<gene>
    <name evidence="4" type="ORF">GCM10010411_26400</name>
</gene>
<dbReference type="RefSeq" id="WP_344540810.1">
    <property type="nucleotide sequence ID" value="NZ_BAAATD010000003.1"/>
</dbReference>
<feature type="transmembrane region" description="Helical" evidence="2">
    <location>
        <begin position="220"/>
        <end position="242"/>
    </location>
</feature>
<feature type="transmembrane region" description="Helical" evidence="2">
    <location>
        <begin position="20"/>
        <end position="36"/>
    </location>
</feature>
<dbReference type="PANTHER" id="PTHR23028:SF53">
    <property type="entry name" value="ACYL_TRANSF_3 DOMAIN-CONTAINING PROTEIN"/>
    <property type="match status" value="1"/>
</dbReference>
<sequence length="419" mass="46452">MSAEAKAHAPRRVRLLEVDLLRFLAALAVVLYHYTGSRGGPFEGEKARELFRPVSALTQFGYLGVELFFLISGFVILMSVWGRSMADFAVSRIVRLYPAYWFAVLLIGVIYYTTGLGWGELETVIPNLTMFQQGMGVRNASNVFWTLWTEMHFYALISILVIAGVTYQRCITFMASWSVLSVFAHESNSKIAESLLIPEYAPFFIAGMAFYLIHRFGSSLLLWLFVGFSWACAVRYAVPAAVEKAYRIAPADAWPAVAIIVTLTFAIMALVATGKLSWLRWRFFATLGALTYPVYLIHYDVAPPLARLIYPAMAPWTATLTIIVIVLAAAYAIHKLVEEPLAAWLKPRLRESFARLQTADTGTRRGRRARPSGTSPDDPAARVPHTNESEVSPLPARTVPQPGEEPHGSTPSAPIGSTI</sequence>
<feature type="transmembrane region" description="Helical" evidence="2">
    <location>
        <begin position="93"/>
        <end position="112"/>
    </location>
</feature>
<feature type="transmembrane region" description="Helical" evidence="2">
    <location>
        <begin position="254"/>
        <end position="272"/>
    </location>
</feature>
<dbReference type="Proteomes" id="UP001501509">
    <property type="component" value="Unassembled WGS sequence"/>
</dbReference>
<name>A0ABP6C0E9_9ACTN</name>
<keyword evidence="4" id="KW-0012">Acyltransferase</keyword>
<proteinExistence type="predicted"/>
<feature type="transmembrane region" description="Helical" evidence="2">
    <location>
        <begin position="153"/>
        <end position="183"/>
    </location>
</feature>
<evidence type="ECO:0000256" key="1">
    <source>
        <dbReference type="SAM" id="MobiDB-lite"/>
    </source>
</evidence>
<feature type="domain" description="Acyltransferase 3" evidence="3">
    <location>
        <begin position="17"/>
        <end position="333"/>
    </location>
</feature>
<evidence type="ECO:0000256" key="2">
    <source>
        <dbReference type="SAM" id="Phobius"/>
    </source>
</evidence>
<protein>
    <submittedName>
        <fullName evidence="4">Acyltransferase</fullName>
    </submittedName>
</protein>